<keyword evidence="3" id="KW-1185">Reference proteome</keyword>
<dbReference type="InterPro" id="IPR025337">
    <property type="entry name" value="Questin_oxidase-like"/>
</dbReference>
<dbReference type="GO" id="GO:0016491">
    <property type="term" value="F:oxidoreductase activity"/>
    <property type="evidence" value="ECO:0007669"/>
    <property type="project" value="UniProtKB-KW"/>
</dbReference>
<proteinExistence type="predicted"/>
<gene>
    <name evidence="2" type="ORF">N0F65_009452</name>
</gene>
<reference evidence="2" key="1">
    <citation type="submission" date="2022-11" db="EMBL/GenBank/DDBJ databases">
        <authorList>
            <person name="Morgan W.R."/>
            <person name="Tartar A."/>
        </authorList>
    </citation>
    <scope>NUCLEOTIDE SEQUENCE</scope>
    <source>
        <strain evidence="2">ARSEF 373</strain>
    </source>
</reference>
<evidence type="ECO:0000313" key="2">
    <source>
        <dbReference type="EMBL" id="DBA04217.1"/>
    </source>
</evidence>
<dbReference type="AlphaFoldDB" id="A0AAV2ZFX9"/>
<dbReference type="Proteomes" id="UP001146120">
    <property type="component" value="Unassembled WGS sequence"/>
</dbReference>
<dbReference type="PANTHER" id="PTHR35870:SF1">
    <property type="entry name" value="PROTEIN, PUTATIVE (AFU_ORTHOLOGUE AFUA_5G03330)-RELATED"/>
    <property type="match status" value="1"/>
</dbReference>
<sequence>MKQYTRAQLQHAIADQWSTRSYRIEYGGYLSNHLLHGVVALFDLGAPATQVDSFAASYAKTLVPVESANYQNGRSVLTLDEALPLLGKRVRFEDLADMYEREIAVLGRDGAVRQHLPRLVGGLAGSLLHGIIQLGYAYHVGVDRCVAEGLAYLHHSYLSFDRHDVAPEQRSEADKTTSGLNEAAAATFRRSDAFQLVHALAKDEFLLEEQQQRLQIEAISNRTTSNLQRKLMAMCAHPELGSGPAFQKIDSVLRQYDFDAVDGDVAVDFALWLFVLVPSCDFVLVHAVTSAWALQQVEHLLSPSDRARAWRTWFQMAASVVVMRQFQALPDTDTVKMDNGKMLEWEDLIARTLSLDEPELHVYKVVQVAHAHAMKTRNGPSAHTKALEFLTPLERSVIAQLAASKVITDECVI</sequence>
<evidence type="ECO:0000313" key="3">
    <source>
        <dbReference type="Proteomes" id="UP001146120"/>
    </source>
</evidence>
<reference evidence="2" key="2">
    <citation type="journal article" date="2023" name="Microbiol Resour">
        <title>Decontamination and Annotation of the Draft Genome Sequence of the Oomycete Lagenidium giganteum ARSEF 373.</title>
        <authorList>
            <person name="Morgan W.R."/>
            <person name="Tartar A."/>
        </authorList>
    </citation>
    <scope>NUCLEOTIDE SEQUENCE</scope>
    <source>
        <strain evidence="2">ARSEF 373</strain>
    </source>
</reference>
<comment type="caution">
    <text evidence="2">The sequence shown here is derived from an EMBL/GenBank/DDBJ whole genome shotgun (WGS) entry which is preliminary data.</text>
</comment>
<protein>
    <submittedName>
        <fullName evidence="2">Uncharacterized protein</fullName>
    </submittedName>
</protein>
<dbReference type="PANTHER" id="PTHR35870">
    <property type="entry name" value="PROTEIN, PUTATIVE (AFU_ORTHOLOGUE AFUA_5G03330)-RELATED"/>
    <property type="match status" value="1"/>
</dbReference>
<name>A0AAV2ZFX9_9STRA</name>
<keyword evidence="1" id="KW-0560">Oxidoreductase</keyword>
<dbReference type="Pfam" id="PF14027">
    <property type="entry name" value="Questin_oxidase"/>
    <property type="match status" value="1"/>
</dbReference>
<accession>A0AAV2ZFX9</accession>
<dbReference type="EMBL" id="DAKRPA010000010">
    <property type="protein sequence ID" value="DBA04217.1"/>
    <property type="molecule type" value="Genomic_DNA"/>
</dbReference>
<evidence type="ECO:0000256" key="1">
    <source>
        <dbReference type="ARBA" id="ARBA00023002"/>
    </source>
</evidence>
<organism evidence="2 3">
    <name type="scientific">Lagenidium giganteum</name>
    <dbReference type="NCBI Taxonomy" id="4803"/>
    <lineage>
        <taxon>Eukaryota</taxon>
        <taxon>Sar</taxon>
        <taxon>Stramenopiles</taxon>
        <taxon>Oomycota</taxon>
        <taxon>Peronosporomycetes</taxon>
        <taxon>Pythiales</taxon>
        <taxon>Pythiaceae</taxon>
    </lineage>
</organism>